<reference evidence="1" key="1">
    <citation type="submission" date="2022-02" db="EMBL/GenBank/DDBJ databases">
        <authorList>
            <person name="Leng L."/>
        </authorList>
    </citation>
    <scope>NUCLEOTIDE SEQUENCE</scope>
    <source>
        <strain evidence="1">JI</strain>
    </source>
</reference>
<name>A0A9X4H3T9_9FIRM</name>
<dbReference type="AlphaFoldDB" id="A0A9X4H3T9"/>
<dbReference type="Pfam" id="PF11185">
    <property type="entry name" value="DUF2971"/>
    <property type="match status" value="1"/>
</dbReference>
<dbReference type="RefSeq" id="WP_277445371.1">
    <property type="nucleotide sequence ID" value="NZ_JAKOAV010000046.1"/>
</dbReference>
<dbReference type="InterPro" id="IPR021352">
    <property type="entry name" value="DUF2971"/>
</dbReference>
<protein>
    <submittedName>
        <fullName evidence="1">DUF2971 domain-containing protein</fullName>
    </submittedName>
</protein>
<comment type="caution">
    <text evidence="1">The sequence shown here is derived from an EMBL/GenBank/DDBJ whole genome shotgun (WGS) entry which is preliminary data.</text>
</comment>
<evidence type="ECO:0000313" key="1">
    <source>
        <dbReference type="EMBL" id="MDF9409855.1"/>
    </source>
</evidence>
<evidence type="ECO:0000313" key="2">
    <source>
        <dbReference type="Proteomes" id="UP001154312"/>
    </source>
</evidence>
<dbReference type="Proteomes" id="UP001154312">
    <property type="component" value="Unassembled WGS sequence"/>
</dbReference>
<keyword evidence="2" id="KW-1185">Reference proteome</keyword>
<dbReference type="EMBL" id="JAKOAV010000046">
    <property type="protein sequence ID" value="MDF9409855.1"/>
    <property type="molecule type" value="Genomic_DNA"/>
</dbReference>
<organism evidence="1 2">
    <name type="scientific">Pelotomaculum isophthalicicum JI</name>
    <dbReference type="NCBI Taxonomy" id="947010"/>
    <lineage>
        <taxon>Bacteria</taxon>
        <taxon>Bacillati</taxon>
        <taxon>Bacillota</taxon>
        <taxon>Clostridia</taxon>
        <taxon>Eubacteriales</taxon>
        <taxon>Desulfotomaculaceae</taxon>
        <taxon>Pelotomaculum</taxon>
    </lineage>
</organism>
<sequence>MIEAILRIFNNFEKERFVVGDGEKSEKAFVTCFTTKADNRLLWTPYANDEGYCLGINFENFERYIKDSHTQAEIFKIANKYYMTGIVYSKENQKSLIKDLIRSEYDRFSHLPDNVLSENIPTLIFPYQFVFTDEENNVIYKGEKRAIQLRFKQKFEFMTKSIIEQLLFISPILKNDYWEDEGEIRLVFYRPVVSNKLPSVHIDDKKRNYINFELSPEIFDEVIIGPQNMKTLEEVQKDLVNAGYDISKIKVRYSKGKDVVRDRGI</sequence>
<accession>A0A9X4H3T9</accession>
<gene>
    <name evidence="1" type="ORF">L7E55_16120</name>
</gene>
<proteinExistence type="predicted"/>